<dbReference type="Proteomes" id="UP001652625">
    <property type="component" value="Chromosome 09"/>
</dbReference>
<dbReference type="PROSITE" id="PS51419">
    <property type="entry name" value="RAB"/>
    <property type="match status" value="1"/>
</dbReference>
<dbReference type="GeneID" id="100207737"/>
<organism evidence="3 4">
    <name type="scientific">Hydra vulgaris</name>
    <name type="common">Hydra</name>
    <name type="synonym">Hydra attenuata</name>
    <dbReference type="NCBI Taxonomy" id="6087"/>
    <lineage>
        <taxon>Eukaryota</taxon>
        <taxon>Metazoa</taxon>
        <taxon>Cnidaria</taxon>
        <taxon>Hydrozoa</taxon>
        <taxon>Hydroidolina</taxon>
        <taxon>Anthoathecata</taxon>
        <taxon>Aplanulata</taxon>
        <taxon>Hydridae</taxon>
        <taxon>Hydra</taxon>
    </lineage>
</organism>
<dbReference type="Pfam" id="PF00071">
    <property type="entry name" value="Ras"/>
    <property type="match status" value="1"/>
</dbReference>
<evidence type="ECO:0000256" key="2">
    <source>
        <dbReference type="ARBA" id="ARBA00023134"/>
    </source>
</evidence>
<dbReference type="SMART" id="SM00173">
    <property type="entry name" value="RAS"/>
    <property type="match status" value="1"/>
</dbReference>
<dbReference type="PANTHER" id="PTHR24072">
    <property type="entry name" value="RHO FAMILY GTPASE"/>
    <property type="match status" value="1"/>
</dbReference>
<dbReference type="InterPro" id="IPR003578">
    <property type="entry name" value="Small_GTPase_Rho"/>
</dbReference>
<dbReference type="InterPro" id="IPR005225">
    <property type="entry name" value="Small_GTP-bd"/>
</dbReference>
<evidence type="ECO:0000313" key="5">
    <source>
        <dbReference type="RefSeq" id="XP_065662093.1"/>
    </source>
</evidence>
<sequence>MVIETESKEQPKVYKKLVIVGDGGCGKTFLLLAFAKNRVPENYVPTVFETYTKTISVEQHTVVLSLFDTAGQDAYDRLRPLMYPDTDILLVCFAADSPDSYYNAHDKWIPEVKHFCPNTPLIIVCTKVDLRNDENTIKRLAKIKQVPITTAEGIRMAKFAKAASYMECSAKTFVNVSEVFHEAVQVSYRSLKNKKMRKKISHCAYI</sequence>
<dbReference type="PROSITE" id="PS51420">
    <property type="entry name" value="RHO"/>
    <property type="match status" value="1"/>
</dbReference>
<dbReference type="NCBIfam" id="TIGR00231">
    <property type="entry name" value="small_GTP"/>
    <property type="match status" value="1"/>
</dbReference>
<dbReference type="RefSeq" id="XP_065662093.1">
    <property type="nucleotide sequence ID" value="XM_065806021.1"/>
</dbReference>
<keyword evidence="3" id="KW-1185">Reference proteome</keyword>
<keyword evidence="2" id="KW-0342">GTP-binding</keyword>
<dbReference type="SMART" id="SM00175">
    <property type="entry name" value="RAB"/>
    <property type="match status" value="1"/>
</dbReference>
<protein>
    <submittedName>
        <fullName evidence="4 5">Ras-like GTP-binding protein Rho1</fullName>
    </submittedName>
</protein>
<dbReference type="InterPro" id="IPR027417">
    <property type="entry name" value="P-loop_NTPase"/>
</dbReference>
<reference evidence="4 5" key="1">
    <citation type="submission" date="2025-05" db="UniProtKB">
        <authorList>
            <consortium name="RefSeq"/>
        </authorList>
    </citation>
    <scope>IDENTIFICATION</scope>
</reference>
<dbReference type="InterPro" id="IPR001806">
    <property type="entry name" value="Small_GTPase"/>
</dbReference>
<evidence type="ECO:0000313" key="4">
    <source>
        <dbReference type="RefSeq" id="XP_065662092.1"/>
    </source>
</evidence>
<dbReference type="Gene3D" id="3.40.50.300">
    <property type="entry name" value="P-loop containing nucleotide triphosphate hydrolases"/>
    <property type="match status" value="1"/>
</dbReference>
<gene>
    <name evidence="4 5" type="primary">LOC100207737</name>
</gene>
<evidence type="ECO:0000256" key="1">
    <source>
        <dbReference type="ARBA" id="ARBA00022741"/>
    </source>
</evidence>
<dbReference type="PRINTS" id="PR00449">
    <property type="entry name" value="RASTRNSFRMNG"/>
</dbReference>
<evidence type="ECO:0000313" key="3">
    <source>
        <dbReference type="Proteomes" id="UP001652625"/>
    </source>
</evidence>
<name>A0ABM4CK05_HYDVU</name>
<proteinExistence type="predicted"/>
<dbReference type="RefSeq" id="XP_065662092.1">
    <property type="nucleotide sequence ID" value="XM_065806020.1"/>
</dbReference>
<dbReference type="PROSITE" id="PS51421">
    <property type="entry name" value="RAS"/>
    <property type="match status" value="1"/>
</dbReference>
<dbReference type="SMART" id="SM00174">
    <property type="entry name" value="RHO"/>
    <property type="match status" value="1"/>
</dbReference>
<accession>A0ABM4CK05</accession>
<keyword evidence="1" id="KW-0547">Nucleotide-binding</keyword>
<dbReference type="SUPFAM" id="SSF52540">
    <property type="entry name" value="P-loop containing nucleoside triphosphate hydrolases"/>
    <property type="match status" value="1"/>
</dbReference>